<feature type="transmembrane region" description="Helical" evidence="1">
    <location>
        <begin position="60"/>
        <end position="80"/>
    </location>
</feature>
<sequence>MEEWDLIKEENAEIKCEIERLEGESRQLYGIQRWKNVDFKENCGPKIKANDPNAMHLANVFKTIMAVISMLLFSVLFYPVSVKVDQEVFDQFPQLKSISTFLKNIVYVLSHRLHKIQDLSVPVLVEYKMTEKNNFKKLNKHNSHQAPMILDYVVVAPSTPILRKIHMIYAGIIPTMHDVVLSSTKGRFLCPMPWEQNIHRPGMVEGQNIAIDGELNLDSFPQEHVDSYTQDASLTNNVNLGSNEDNDTWMN</sequence>
<evidence type="ECO:0000313" key="2">
    <source>
        <dbReference type="EMBL" id="CAL0323389.1"/>
    </source>
</evidence>
<keyword evidence="1" id="KW-1133">Transmembrane helix</keyword>
<protein>
    <submittedName>
        <fullName evidence="2">Uncharacterized protein</fullName>
    </submittedName>
</protein>
<keyword evidence="1" id="KW-0812">Transmembrane</keyword>
<reference evidence="2 3" key="1">
    <citation type="submission" date="2024-03" db="EMBL/GenBank/DDBJ databases">
        <authorList>
            <person name="Martinez-Hernandez J."/>
        </authorList>
    </citation>
    <scope>NUCLEOTIDE SEQUENCE [LARGE SCALE GENOMIC DNA]</scope>
</reference>
<proteinExistence type="predicted"/>
<accession>A0AAV1XP09</accession>
<dbReference type="Proteomes" id="UP001497480">
    <property type="component" value="Unassembled WGS sequence"/>
</dbReference>
<name>A0AAV1XP09_LUPLU</name>
<evidence type="ECO:0000256" key="1">
    <source>
        <dbReference type="SAM" id="Phobius"/>
    </source>
</evidence>
<keyword evidence="1" id="KW-0472">Membrane</keyword>
<comment type="caution">
    <text evidence="2">The sequence shown here is derived from an EMBL/GenBank/DDBJ whole genome shotgun (WGS) entry which is preliminary data.</text>
</comment>
<keyword evidence="3" id="KW-1185">Reference proteome</keyword>
<dbReference type="EMBL" id="CAXHTB010000017">
    <property type="protein sequence ID" value="CAL0323389.1"/>
    <property type="molecule type" value="Genomic_DNA"/>
</dbReference>
<organism evidence="2 3">
    <name type="scientific">Lupinus luteus</name>
    <name type="common">European yellow lupine</name>
    <dbReference type="NCBI Taxonomy" id="3873"/>
    <lineage>
        <taxon>Eukaryota</taxon>
        <taxon>Viridiplantae</taxon>
        <taxon>Streptophyta</taxon>
        <taxon>Embryophyta</taxon>
        <taxon>Tracheophyta</taxon>
        <taxon>Spermatophyta</taxon>
        <taxon>Magnoliopsida</taxon>
        <taxon>eudicotyledons</taxon>
        <taxon>Gunneridae</taxon>
        <taxon>Pentapetalae</taxon>
        <taxon>rosids</taxon>
        <taxon>fabids</taxon>
        <taxon>Fabales</taxon>
        <taxon>Fabaceae</taxon>
        <taxon>Papilionoideae</taxon>
        <taxon>50 kb inversion clade</taxon>
        <taxon>genistoids sensu lato</taxon>
        <taxon>core genistoids</taxon>
        <taxon>Genisteae</taxon>
        <taxon>Lupinus</taxon>
    </lineage>
</organism>
<dbReference type="AlphaFoldDB" id="A0AAV1XP09"/>
<gene>
    <name evidence="2" type="ORF">LLUT_LOCUS24449</name>
</gene>
<evidence type="ECO:0000313" key="3">
    <source>
        <dbReference type="Proteomes" id="UP001497480"/>
    </source>
</evidence>